<dbReference type="CDD" id="cd06170">
    <property type="entry name" value="LuxR_C_like"/>
    <property type="match status" value="1"/>
</dbReference>
<reference evidence="3 4" key="1">
    <citation type="journal article" date="2010" name="Stand. Genomic Sci.">
        <title>Complete genome sequence of Meiothermus silvanus type strain (VI-R2).</title>
        <authorList>
            <person name="Sikorski J."/>
            <person name="Tindall B.J."/>
            <person name="Lowry S."/>
            <person name="Lucas S."/>
            <person name="Nolan M."/>
            <person name="Copeland A."/>
            <person name="Glavina Del Rio T."/>
            <person name="Tice H."/>
            <person name="Cheng J.F."/>
            <person name="Han C."/>
            <person name="Pitluck S."/>
            <person name="Liolios K."/>
            <person name="Ivanova N."/>
            <person name="Mavromatis K."/>
            <person name="Mikhailova N."/>
            <person name="Pati A."/>
            <person name="Goodwin L."/>
            <person name="Chen A."/>
            <person name="Palaniappan K."/>
            <person name="Land M."/>
            <person name="Hauser L."/>
            <person name="Chang Y.J."/>
            <person name="Jeffries C.D."/>
            <person name="Rohde M."/>
            <person name="Goker M."/>
            <person name="Woyke T."/>
            <person name="Bristow J."/>
            <person name="Eisen J.A."/>
            <person name="Markowitz V."/>
            <person name="Hugenholtz P."/>
            <person name="Kyrpides N.C."/>
            <person name="Klenk H.P."/>
            <person name="Lapidus A."/>
        </authorList>
    </citation>
    <scope>NUCLEOTIDE SEQUENCE [LARGE SCALE GENOMIC DNA]</scope>
    <source>
        <strain evidence="4">ATCC 700542 / DSM 9946 / VI-R2</strain>
    </source>
</reference>
<name>D7BBY6_ALLS1</name>
<dbReference type="PRINTS" id="PR00038">
    <property type="entry name" value="HTHLUXR"/>
</dbReference>
<dbReference type="Pfam" id="PF00196">
    <property type="entry name" value="GerE"/>
    <property type="match status" value="1"/>
</dbReference>
<evidence type="ECO:0000256" key="1">
    <source>
        <dbReference type="ARBA" id="ARBA00023125"/>
    </source>
</evidence>
<dbReference type="InterPro" id="IPR000792">
    <property type="entry name" value="Tscrpt_reg_LuxR_C"/>
</dbReference>
<dbReference type="RefSeq" id="WP_013157368.1">
    <property type="nucleotide sequence ID" value="NC_014212.1"/>
</dbReference>
<keyword evidence="4" id="KW-1185">Reference proteome</keyword>
<dbReference type="InterPro" id="IPR039420">
    <property type="entry name" value="WalR-like"/>
</dbReference>
<proteinExistence type="predicted"/>
<evidence type="ECO:0000313" key="4">
    <source>
        <dbReference type="Proteomes" id="UP000001916"/>
    </source>
</evidence>
<dbReference type="GO" id="GO:0003677">
    <property type="term" value="F:DNA binding"/>
    <property type="evidence" value="ECO:0007669"/>
    <property type="project" value="UniProtKB-KW"/>
</dbReference>
<dbReference type="eggNOG" id="COG2197">
    <property type="taxonomic scope" value="Bacteria"/>
</dbReference>
<dbReference type="InterPro" id="IPR016032">
    <property type="entry name" value="Sig_transdc_resp-reg_C-effctor"/>
</dbReference>
<dbReference type="PROSITE" id="PS00622">
    <property type="entry name" value="HTH_LUXR_1"/>
    <property type="match status" value="1"/>
</dbReference>
<evidence type="ECO:0000313" key="3">
    <source>
        <dbReference type="EMBL" id="ADH62782.1"/>
    </source>
</evidence>
<organism evidence="3 4">
    <name type="scientific">Allomeiothermus silvanus (strain ATCC 700542 / DSM 9946 / NBRC 106475 / NCIMB 13440 / VI-R2)</name>
    <name type="common">Thermus silvanus</name>
    <dbReference type="NCBI Taxonomy" id="526227"/>
    <lineage>
        <taxon>Bacteria</taxon>
        <taxon>Thermotogati</taxon>
        <taxon>Deinococcota</taxon>
        <taxon>Deinococci</taxon>
        <taxon>Thermales</taxon>
        <taxon>Thermaceae</taxon>
        <taxon>Allomeiothermus</taxon>
    </lineage>
</organism>
<dbReference type="PANTHER" id="PTHR43214">
    <property type="entry name" value="TWO-COMPONENT RESPONSE REGULATOR"/>
    <property type="match status" value="1"/>
</dbReference>
<dbReference type="HOGENOM" id="CLU_124878_0_0_0"/>
<evidence type="ECO:0000259" key="2">
    <source>
        <dbReference type="PROSITE" id="PS50043"/>
    </source>
</evidence>
<protein>
    <submittedName>
        <fullName evidence="3">Transcriptional regulator, LuxR family</fullName>
    </submittedName>
</protein>
<dbReference type="SUPFAM" id="SSF46894">
    <property type="entry name" value="C-terminal effector domain of the bipartite response regulators"/>
    <property type="match status" value="1"/>
</dbReference>
<dbReference type="PROSITE" id="PS50043">
    <property type="entry name" value="HTH_LUXR_2"/>
    <property type="match status" value="1"/>
</dbReference>
<feature type="domain" description="HTH luxR-type" evidence="2">
    <location>
        <begin position="101"/>
        <end position="162"/>
    </location>
</feature>
<dbReference type="Proteomes" id="UP000001916">
    <property type="component" value="Chromosome"/>
</dbReference>
<dbReference type="Gene3D" id="3.40.50.2300">
    <property type="match status" value="1"/>
</dbReference>
<gene>
    <name evidence="3" type="ordered locus">Mesil_0870</name>
</gene>
<accession>D7BBY6</accession>
<dbReference type="GO" id="GO:0006355">
    <property type="term" value="P:regulation of DNA-templated transcription"/>
    <property type="evidence" value="ECO:0007669"/>
    <property type="project" value="InterPro"/>
</dbReference>
<dbReference type="STRING" id="526227.Mesil_0870"/>
<keyword evidence="1" id="KW-0238">DNA-binding</keyword>
<dbReference type="AlphaFoldDB" id="D7BBY6"/>
<sequence length="173" mass="19113">MVYSGNTTLQLHGQALCASLQHSSDVHLVLDAPWGYALVSLEDLPRPVMVVTGVGSSPYLRDLLDLEPEGLLARSVGPQDVIAGLTRVASGERFYEGPPLVDDLQPCERAVLRRVAFGLENGEIAQELGLSLRTIENRIVRLKEKLQVRNRVELALYYLGMHPRLWACGKLTL</sequence>
<dbReference type="OrthoDB" id="26159at2"/>
<dbReference type="KEGG" id="msv:Mesil_0870"/>
<dbReference type="EMBL" id="CP002042">
    <property type="protein sequence ID" value="ADH62782.1"/>
    <property type="molecule type" value="Genomic_DNA"/>
</dbReference>
<dbReference type="SMART" id="SM00421">
    <property type="entry name" value="HTH_LUXR"/>
    <property type="match status" value="1"/>
</dbReference>